<keyword evidence="2 8" id="KW-0813">Transport</keyword>
<dbReference type="PROSITE" id="PS52016">
    <property type="entry name" value="TONB_DEPENDENT_REC_3"/>
    <property type="match status" value="1"/>
</dbReference>
<dbReference type="SUPFAM" id="SSF56935">
    <property type="entry name" value="Porins"/>
    <property type="match status" value="1"/>
</dbReference>
<keyword evidence="3 8" id="KW-1134">Transmembrane beta strand</keyword>
<dbReference type="GO" id="GO:0044718">
    <property type="term" value="P:siderophore transmembrane transport"/>
    <property type="evidence" value="ECO:0007669"/>
    <property type="project" value="TreeGrafter"/>
</dbReference>
<keyword evidence="6 8" id="KW-0472">Membrane</keyword>
<dbReference type="AlphaFoldDB" id="A0A2T3HGW3"/>
<name>A0A2T3HGW3_9SPHI</name>
<sequence>MRNTNATGWGIPLFLLLLCLVGLQPAVFGQQKSISGKVTNGRNEALPGVTVLSKSNKQNGTVTDAGGNFKINASPGEVLVFTFVGFKTKEVPVGSESGLTVTLDEETGNLQDVVVVGYGTQKKAVVSGAIASVKGEELTKSPTMNLSNSLGGRMAGITAVQSSGQPGYDGSAIRIRGVNSLGNSDALIVIDGVPNRAGGLQRLNPADVESVSVLKDASAAIYGSRAANGVILITTRQGKTGKPRVSYDYNYGWQQPTRTPEMSDARQYAEIRNELAIFDNLPSSLWSAANQAFKTSGSYTRPDNGSTVSAVFNAEALNKFSNGSDPLRYPNTDWFATTLKNWSPQQRHVLQVNGGSENVKYLASLGYLDQDGYYRNSATGYKQYDLRINLEAKVNEYITARLGLTGREEGRDFPTVAASDIFRMLMRGKPTEIEVWPDGRPGPDIEYGQNPYVITTGLTGYDRDTRDYLQTNGTVELRIPGVEGLKFTGMAALDKFFGKNKTWQTPWTLYSWDKQSFEADGVTPVLTGTVRSPFVDSRLTERSSDQLDINLTGMVNYDRTFKDHTLNLMAGVQSERVTGSGFAAFRRYFVSSAIDQFLAGGPLEQNIGNVDLNTINNNGDPNALLFKRARLSYYGRAGYNYKEKYLAEFLWRVDGSYIFPPKSRFGFFPGVSAGWRISEEPFFKDNIKWVSNLKIRASFGQMGAEAYLPGGTTLAEYQFLSTLGFGSYIFGDQQTQSLFESRLANGEFTWERASNTNVGFDAGLFDNKLSMEFDYFYNQRDNILIPRSGSIPGSSGITNKLPPVNLGRVNNKGFDFKVSYADKIGELSFNVSLNGGYSRNKILFWDETPGAPVWQQSTGMPINTFLVYDYDGVFVSQADVDANRLDYSAITATLRPGDMRFRDVNGDGKINGDDQIRLDKSNIPTLTGGLNINLGWKGFDATLLLQGAAGGLQYMGLTESGDIGNFLRWSYDNRWTIDNPSATEPRLANRGNTYYTNMSIAGNNTYWARSNNYLRLKNVEIGYTLPGKFGEKIGINNLRIFVSGLNLITFDKMKIWDPESTSSNGQYYPQARIINTGLSLGF</sequence>
<proteinExistence type="inferred from homology"/>
<evidence type="ECO:0000256" key="1">
    <source>
        <dbReference type="ARBA" id="ARBA00004571"/>
    </source>
</evidence>
<evidence type="ECO:0000313" key="10">
    <source>
        <dbReference type="EMBL" id="PST81662.1"/>
    </source>
</evidence>
<dbReference type="NCBIfam" id="TIGR04056">
    <property type="entry name" value="OMP_RagA_SusC"/>
    <property type="match status" value="1"/>
</dbReference>
<comment type="similarity">
    <text evidence="8">Belongs to the TonB-dependent receptor family.</text>
</comment>
<accession>A0A2T3HGW3</accession>
<dbReference type="OrthoDB" id="9768177at2"/>
<evidence type="ECO:0000256" key="6">
    <source>
        <dbReference type="ARBA" id="ARBA00023136"/>
    </source>
</evidence>
<dbReference type="InterPro" id="IPR023996">
    <property type="entry name" value="TonB-dep_OMP_SusC/RagA"/>
</dbReference>
<dbReference type="Pfam" id="PF13715">
    <property type="entry name" value="CarbopepD_reg_2"/>
    <property type="match status" value="1"/>
</dbReference>
<dbReference type="InterPro" id="IPR039426">
    <property type="entry name" value="TonB-dep_rcpt-like"/>
</dbReference>
<organism evidence="10 11">
    <name type="scientific">Pedobacter yulinensis</name>
    <dbReference type="NCBI Taxonomy" id="2126353"/>
    <lineage>
        <taxon>Bacteria</taxon>
        <taxon>Pseudomonadati</taxon>
        <taxon>Bacteroidota</taxon>
        <taxon>Sphingobacteriia</taxon>
        <taxon>Sphingobacteriales</taxon>
        <taxon>Sphingobacteriaceae</taxon>
        <taxon>Pedobacter</taxon>
    </lineage>
</organism>
<dbReference type="GO" id="GO:0009279">
    <property type="term" value="C:cell outer membrane"/>
    <property type="evidence" value="ECO:0007669"/>
    <property type="project" value="UniProtKB-SubCell"/>
</dbReference>
<keyword evidence="7 8" id="KW-0998">Cell outer membrane</keyword>
<dbReference type="Pfam" id="PF07715">
    <property type="entry name" value="Plug"/>
    <property type="match status" value="1"/>
</dbReference>
<keyword evidence="11" id="KW-1185">Reference proteome</keyword>
<dbReference type="PANTHER" id="PTHR30069:SF29">
    <property type="entry name" value="HEMOGLOBIN AND HEMOGLOBIN-HAPTOGLOBIN-BINDING PROTEIN 1-RELATED"/>
    <property type="match status" value="1"/>
</dbReference>
<dbReference type="SUPFAM" id="SSF49464">
    <property type="entry name" value="Carboxypeptidase regulatory domain-like"/>
    <property type="match status" value="1"/>
</dbReference>
<gene>
    <name evidence="10" type="ORF">C7T94_18790</name>
</gene>
<keyword evidence="4 8" id="KW-0812">Transmembrane</keyword>
<evidence type="ECO:0000256" key="5">
    <source>
        <dbReference type="ARBA" id="ARBA00022729"/>
    </source>
</evidence>
<dbReference type="InterPro" id="IPR036942">
    <property type="entry name" value="Beta-barrel_TonB_sf"/>
</dbReference>
<evidence type="ECO:0000256" key="4">
    <source>
        <dbReference type="ARBA" id="ARBA00022692"/>
    </source>
</evidence>
<comment type="caution">
    <text evidence="10">The sequence shown here is derived from an EMBL/GenBank/DDBJ whole genome shotgun (WGS) entry which is preliminary data.</text>
</comment>
<dbReference type="GO" id="GO:0015344">
    <property type="term" value="F:siderophore uptake transmembrane transporter activity"/>
    <property type="evidence" value="ECO:0007669"/>
    <property type="project" value="TreeGrafter"/>
</dbReference>
<feature type="domain" description="TonB-dependent receptor plug" evidence="9">
    <location>
        <begin position="126"/>
        <end position="230"/>
    </location>
</feature>
<dbReference type="Gene3D" id="2.60.40.1120">
    <property type="entry name" value="Carboxypeptidase-like, regulatory domain"/>
    <property type="match status" value="1"/>
</dbReference>
<dbReference type="InterPro" id="IPR012910">
    <property type="entry name" value="Plug_dom"/>
</dbReference>
<evidence type="ECO:0000256" key="3">
    <source>
        <dbReference type="ARBA" id="ARBA00022452"/>
    </source>
</evidence>
<dbReference type="InterPro" id="IPR037066">
    <property type="entry name" value="Plug_dom_sf"/>
</dbReference>
<dbReference type="Gene3D" id="2.40.170.20">
    <property type="entry name" value="TonB-dependent receptor, beta-barrel domain"/>
    <property type="match status" value="1"/>
</dbReference>
<dbReference type="EMBL" id="PYLS01000009">
    <property type="protein sequence ID" value="PST81662.1"/>
    <property type="molecule type" value="Genomic_DNA"/>
</dbReference>
<evidence type="ECO:0000256" key="8">
    <source>
        <dbReference type="PROSITE-ProRule" id="PRU01360"/>
    </source>
</evidence>
<evidence type="ECO:0000259" key="9">
    <source>
        <dbReference type="Pfam" id="PF07715"/>
    </source>
</evidence>
<protein>
    <submittedName>
        <fullName evidence="10">SusC/RagA family TonB-linked outer membrane protein</fullName>
    </submittedName>
</protein>
<dbReference type="FunFam" id="2.170.130.10:FF:000003">
    <property type="entry name" value="SusC/RagA family TonB-linked outer membrane protein"/>
    <property type="match status" value="1"/>
</dbReference>
<evidence type="ECO:0000256" key="7">
    <source>
        <dbReference type="ARBA" id="ARBA00023237"/>
    </source>
</evidence>
<evidence type="ECO:0000256" key="2">
    <source>
        <dbReference type="ARBA" id="ARBA00022448"/>
    </source>
</evidence>
<dbReference type="NCBIfam" id="TIGR04057">
    <property type="entry name" value="SusC_RagA_signa"/>
    <property type="match status" value="1"/>
</dbReference>
<evidence type="ECO:0000313" key="11">
    <source>
        <dbReference type="Proteomes" id="UP000240912"/>
    </source>
</evidence>
<dbReference type="PANTHER" id="PTHR30069">
    <property type="entry name" value="TONB-DEPENDENT OUTER MEMBRANE RECEPTOR"/>
    <property type="match status" value="1"/>
</dbReference>
<keyword evidence="5" id="KW-0732">Signal</keyword>
<dbReference type="RefSeq" id="WP_107217581.1">
    <property type="nucleotide sequence ID" value="NZ_KZ686273.1"/>
</dbReference>
<reference evidence="10 11" key="1">
    <citation type="submission" date="2018-03" db="EMBL/GenBank/DDBJ databases">
        <authorList>
            <person name="Keele B.F."/>
        </authorList>
    </citation>
    <scope>NUCLEOTIDE SEQUENCE [LARGE SCALE GENOMIC DNA]</scope>
    <source>
        <strain evidence="10 11">YL28-9</strain>
    </source>
</reference>
<dbReference type="InterPro" id="IPR008969">
    <property type="entry name" value="CarboxyPept-like_regulatory"/>
</dbReference>
<comment type="subcellular location">
    <subcellularLocation>
        <location evidence="1 8">Cell outer membrane</location>
        <topology evidence="1 8">Multi-pass membrane protein</topology>
    </subcellularLocation>
</comment>
<dbReference type="InterPro" id="IPR023997">
    <property type="entry name" value="TonB-dep_OMP_SusC/RagA_CS"/>
</dbReference>
<dbReference type="Proteomes" id="UP000240912">
    <property type="component" value="Unassembled WGS sequence"/>
</dbReference>
<dbReference type="Gene3D" id="2.170.130.10">
    <property type="entry name" value="TonB-dependent receptor, plug domain"/>
    <property type="match status" value="1"/>
</dbReference>